<gene>
    <name evidence="1" type="ORF">LCGC14_1619590</name>
</gene>
<evidence type="ECO:0000313" key="1">
    <source>
        <dbReference type="EMBL" id="KKM22996.1"/>
    </source>
</evidence>
<name>A0A0F9I5V4_9ZZZZ</name>
<reference evidence="1" key="1">
    <citation type="journal article" date="2015" name="Nature">
        <title>Complex archaea that bridge the gap between prokaryotes and eukaryotes.</title>
        <authorList>
            <person name="Spang A."/>
            <person name="Saw J.H."/>
            <person name="Jorgensen S.L."/>
            <person name="Zaremba-Niedzwiedzka K."/>
            <person name="Martijn J."/>
            <person name="Lind A.E."/>
            <person name="van Eijk R."/>
            <person name="Schleper C."/>
            <person name="Guy L."/>
            <person name="Ettema T.J."/>
        </authorList>
    </citation>
    <scope>NUCLEOTIDE SEQUENCE</scope>
</reference>
<proteinExistence type="predicted"/>
<organism evidence="1">
    <name type="scientific">marine sediment metagenome</name>
    <dbReference type="NCBI Taxonomy" id="412755"/>
    <lineage>
        <taxon>unclassified sequences</taxon>
        <taxon>metagenomes</taxon>
        <taxon>ecological metagenomes</taxon>
    </lineage>
</organism>
<sequence>MTPRRKKLYDKAIRDKRLKLENGKWWALCKWHTAKEGSNVYHAVSTTSSSTVDKERSVEERCMDALRMGIYNCGRQR</sequence>
<dbReference type="EMBL" id="LAZR01013216">
    <property type="protein sequence ID" value="KKM22996.1"/>
    <property type="molecule type" value="Genomic_DNA"/>
</dbReference>
<dbReference type="AlphaFoldDB" id="A0A0F9I5V4"/>
<comment type="caution">
    <text evidence="1">The sequence shown here is derived from an EMBL/GenBank/DDBJ whole genome shotgun (WGS) entry which is preliminary data.</text>
</comment>
<accession>A0A0F9I5V4</accession>
<protein>
    <submittedName>
        <fullName evidence="1">Uncharacterized protein</fullName>
    </submittedName>
</protein>